<keyword evidence="4" id="KW-0808">Transferase</keyword>
<feature type="domain" description="GST N-terminal" evidence="2">
    <location>
        <begin position="1"/>
        <end position="80"/>
    </location>
</feature>
<dbReference type="InterPro" id="IPR004045">
    <property type="entry name" value="Glutathione_S-Trfase_N"/>
</dbReference>
<dbReference type="GO" id="GO:0016740">
    <property type="term" value="F:transferase activity"/>
    <property type="evidence" value="ECO:0007669"/>
    <property type="project" value="UniProtKB-KW"/>
</dbReference>
<dbReference type="PANTHER" id="PTHR44051:SF8">
    <property type="entry name" value="GLUTATHIONE S-TRANSFERASE GSTA"/>
    <property type="match status" value="1"/>
</dbReference>
<dbReference type="InterPro" id="IPR010987">
    <property type="entry name" value="Glutathione-S-Trfase_C-like"/>
</dbReference>
<dbReference type="InterPro" id="IPR036282">
    <property type="entry name" value="Glutathione-S-Trfase_C_sf"/>
</dbReference>
<dbReference type="PROSITE" id="PS50404">
    <property type="entry name" value="GST_NTER"/>
    <property type="match status" value="1"/>
</dbReference>
<feature type="domain" description="GST C-terminal" evidence="3">
    <location>
        <begin position="86"/>
        <end position="204"/>
    </location>
</feature>
<dbReference type="PROSITE" id="PS50405">
    <property type="entry name" value="GST_CTER"/>
    <property type="match status" value="1"/>
</dbReference>
<proteinExistence type="inferred from homology"/>
<keyword evidence="5" id="KW-1185">Reference proteome</keyword>
<dbReference type="InterPro" id="IPR040079">
    <property type="entry name" value="Glutathione_S-Trfase"/>
</dbReference>
<dbReference type="SFLD" id="SFLDG01150">
    <property type="entry name" value="Main.1:_Beta-like"/>
    <property type="match status" value="1"/>
</dbReference>
<dbReference type="OrthoDB" id="9803562at2"/>
<dbReference type="EMBL" id="FOLO01000083">
    <property type="protein sequence ID" value="SFD66790.1"/>
    <property type="molecule type" value="Genomic_DNA"/>
</dbReference>
<accession>A0A1I1UFQ9</accession>
<dbReference type="RefSeq" id="WP_091991528.1">
    <property type="nucleotide sequence ID" value="NZ_FOLO01000083.1"/>
</dbReference>
<dbReference type="InterPro" id="IPR036249">
    <property type="entry name" value="Thioredoxin-like_sf"/>
</dbReference>
<protein>
    <submittedName>
        <fullName evidence="4">Glutathione S-transferase</fullName>
    </submittedName>
</protein>
<dbReference type="CDD" id="cd03057">
    <property type="entry name" value="GST_N_Beta"/>
    <property type="match status" value="1"/>
</dbReference>
<sequence length="204" mass="22798">MITFYHAPGSCSLAVKAALKLTQLEHEVKIVDVNAGEHFSDEFKKINPMSKVPAVIINGEILTEGSAILHYLSEQDSPVKLMPETGTLAKAQALKWMSFLYSNVHPHFARAFVPSRYGADINDIKFHAETSLHELFAIIDSQLENNEFIAGDKLTLGDLYLLVAIHWQGILANGLTEKFSHLASYQTRLLAHDVIGDMYRTEFL</sequence>
<reference evidence="4 5" key="1">
    <citation type="submission" date="2016-10" db="EMBL/GenBank/DDBJ databases">
        <authorList>
            <person name="de Groot N.N."/>
        </authorList>
    </citation>
    <scope>NUCLEOTIDE SEQUENCE [LARGE SCALE GENOMIC DNA]</scope>
    <source>
        <strain evidence="4 5">DSM 6059</strain>
    </source>
</reference>
<dbReference type="Proteomes" id="UP000198862">
    <property type="component" value="Unassembled WGS sequence"/>
</dbReference>
<name>A0A1I1UFQ9_9GAMM</name>
<dbReference type="SFLD" id="SFLDS00019">
    <property type="entry name" value="Glutathione_Transferase_(cytos"/>
    <property type="match status" value="1"/>
</dbReference>
<dbReference type="Pfam" id="PF02798">
    <property type="entry name" value="GST_N"/>
    <property type="match status" value="1"/>
</dbReference>
<dbReference type="Gene3D" id="1.20.1050.10">
    <property type="match status" value="1"/>
</dbReference>
<dbReference type="InterPro" id="IPR004046">
    <property type="entry name" value="GST_C"/>
</dbReference>
<evidence type="ECO:0000313" key="4">
    <source>
        <dbReference type="EMBL" id="SFD66790.1"/>
    </source>
</evidence>
<dbReference type="STRING" id="1123010.SAMN02745724_05139"/>
<evidence type="ECO:0000259" key="2">
    <source>
        <dbReference type="PROSITE" id="PS50404"/>
    </source>
</evidence>
<dbReference type="AlphaFoldDB" id="A0A1I1UFQ9"/>
<dbReference type="Pfam" id="PF00043">
    <property type="entry name" value="GST_C"/>
    <property type="match status" value="1"/>
</dbReference>
<dbReference type="PANTHER" id="PTHR44051">
    <property type="entry name" value="GLUTATHIONE S-TRANSFERASE-RELATED"/>
    <property type="match status" value="1"/>
</dbReference>
<evidence type="ECO:0000259" key="3">
    <source>
        <dbReference type="PROSITE" id="PS50405"/>
    </source>
</evidence>
<dbReference type="SFLD" id="SFLDG00358">
    <property type="entry name" value="Main_(cytGST)"/>
    <property type="match status" value="1"/>
</dbReference>
<dbReference type="SUPFAM" id="SSF52833">
    <property type="entry name" value="Thioredoxin-like"/>
    <property type="match status" value="1"/>
</dbReference>
<dbReference type="PROSITE" id="PS51354">
    <property type="entry name" value="GLUTAREDOXIN_2"/>
    <property type="match status" value="1"/>
</dbReference>
<dbReference type="Gene3D" id="3.40.30.10">
    <property type="entry name" value="Glutaredoxin"/>
    <property type="match status" value="1"/>
</dbReference>
<dbReference type="SUPFAM" id="SSF47616">
    <property type="entry name" value="GST C-terminal domain-like"/>
    <property type="match status" value="1"/>
</dbReference>
<gene>
    <name evidence="4" type="ORF">SAMN02745724_05139</name>
</gene>
<organism evidence="4 5">
    <name type="scientific">Pseudoalteromonas denitrificans DSM 6059</name>
    <dbReference type="NCBI Taxonomy" id="1123010"/>
    <lineage>
        <taxon>Bacteria</taxon>
        <taxon>Pseudomonadati</taxon>
        <taxon>Pseudomonadota</taxon>
        <taxon>Gammaproteobacteria</taxon>
        <taxon>Alteromonadales</taxon>
        <taxon>Pseudoalteromonadaceae</taxon>
        <taxon>Pseudoalteromonas</taxon>
    </lineage>
</organism>
<comment type="similarity">
    <text evidence="1">Belongs to the GST superfamily.</text>
</comment>
<evidence type="ECO:0000256" key="1">
    <source>
        <dbReference type="RuleBase" id="RU003494"/>
    </source>
</evidence>
<evidence type="ECO:0000313" key="5">
    <source>
        <dbReference type="Proteomes" id="UP000198862"/>
    </source>
</evidence>